<organism evidence="1 2">
    <name type="scientific">Candidatus Fonsibacter lacus</name>
    <dbReference type="NCBI Taxonomy" id="2576439"/>
    <lineage>
        <taxon>Bacteria</taxon>
        <taxon>Pseudomonadati</taxon>
        <taxon>Pseudomonadota</taxon>
        <taxon>Alphaproteobacteria</taxon>
        <taxon>Candidatus Pelagibacterales</taxon>
        <taxon>Candidatus Pelagibacterales incertae sedis</taxon>
        <taxon>Candidatus Fonsibacter</taxon>
    </lineage>
</organism>
<dbReference type="EMBL" id="RGET01000048">
    <property type="protein sequence ID" value="NBN88104.1"/>
    <property type="molecule type" value="Genomic_DNA"/>
</dbReference>
<gene>
    <name evidence="1" type="ORF">EBV32_03320</name>
</gene>
<reference evidence="1" key="1">
    <citation type="submission" date="2018-10" db="EMBL/GenBank/DDBJ databases">
        <title>Iterative Subtractive Binning of Freshwater Chronoseries Metagenomes Recovers Nearly Complete Genomes from over Four Hundred Novel Species.</title>
        <authorList>
            <person name="Rodriguez-R L.M."/>
            <person name="Tsementzi D."/>
            <person name="Luo C."/>
            <person name="Konstantinidis K.T."/>
        </authorList>
    </citation>
    <scope>NUCLEOTIDE SEQUENCE</scope>
    <source>
        <strain evidence="1">WB7_6_001</strain>
    </source>
</reference>
<evidence type="ECO:0000313" key="1">
    <source>
        <dbReference type="EMBL" id="NBN88104.1"/>
    </source>
</evidence>
<sequence>MSTENKYFIIDYGKDVKEYAEIIRRTLEKKRAHIIFVETDCDNFFGVEELTEDEFLNYFKTSIKSE</sequence>
<evidence type="ECO:0000313" key="2">
    <source>
        <dbReference type="Proteomes" id="UP000713222"/>
    </source>
</evidence>
<dbReference type="Proteomes" id="UP000713222">
    <property type="component" value="Unassembled WGS sequence"/>
</dbReference>
<comment type="caution">
    <text evidence="1">The sequence shown here is derived from an EMBL/GenBank/DDBJ whole genome shotgun (WGS) entry which is preliminary data.</text>
</comment>
<name>A0A964V536_9PROT</name>
<protein>
    <submittedName>
        <fullName evidence="1">Uncharacterized protein</fullName>
    </submittedName>
</protein>
<accession>A0A964V536</accession>
<dbReference type="AlphaFoldDB" id="A0A964V536"/>
<proteinExistence type="predicted"/>